<organism evidence="4 5">
    <name type="scientific">Nonomuraea soli</name>
    <dbReference type="NCBI Taxonomy" id="1032476"/>
    <lineage>
        <taxon>Bacteria</taxon>
        <taxon>Bacillati</taxon>
        <taxon>Actinomycetota</taxon>
        <taxon>Actinomycetes</taxon>
        <taxon>Streptosporangiales</taxon>
        <taxon>Streptosporangiaceae</taxon>
        <taxon>Nonomuraea</taxon>
    </lineage>
</organism>
<feature type="domain" description="YoaR-like putative peptidoglycan binding" evidence="3">
    <location>
        <begin position="194"/>
        <end position="281"/>
    </location>
</feature>
<comment type="caution">
    <text evidence="4">The sequence shown here is derived from an EMBL/GenBank/DDBJ whole genome shotgun (WGS) entry which is preliminary data.</text>
</comment>
<dbReference type="RefSeq" id="WP_181612812.1">
    <property type="nucleotide sequence ID" value="NZ_BAABAM010000005.1"/>
</dbReference>
<dbReference type="EMBL" id="JACDUR010000005">
    <property type="protein sequence ID" value="MBA2894081.1"/>
    <property type="molecule type" value="Genomic_DNA"/>
</dbReference>
<gene>
    <name evidence="4" type="ORF">HNR30_005442</name>
</gene>
<feature type="region of interest" description="Disordered" evidence="1">
    <location>
        <begin position="636"/>
        <end position="657"/>
    </location>
</feature>
<dbReference type="PANTHER" id="PTHR35788:SF1">
    <property type="entry name" value="EXPORTED PROTEIN"/>
    <property type="match status" value="1"/>
</dbReference>
<protein>
    <submittedName>
        <fullName evidence="4">Vancomycin resistance protein YoaR</fullName>
    </submittedName>
</protein>
<dbReference type="AlphaFoldDB" id="A0A7W0CMU7"/>
<keyword evidence="5" id="KW-1185">Reference proteome</keyword>
<dbReference type="Proteomes" id="UP000530928">
    <property type="component" value="Unassembled WGS sequence"/>
</dbReference>
<accession>A0A7W0CMU7</accession>
<evidence type="ECO:0000313" key="5">
    <source>
        <dbReference type="Proteomes" id="UP000530928"/>
    </source>
</evidence>
<keyword evidence="2" id="KW-0472">Membrane</keyword>
<evidence type="ECO:0000256" key="1">
    <source>
        <dbReference type="SAM" id="MobiDB-lite"/>
    </source>
</evidence>
<dbReference type="InterPro" id="IPR007391">
    <property type="entry name" value="Vancomycin_resist_VanW"/>
</dbReference>
<dbReference type="InterPro" id="IPR022029">
    <property type="entry name" value="YoaR-like_PG-bd"/>
</dbReference>
<name>A0A7W0CMU7_9ACTN</name>
<evidence type="ECO:0000256" key="2">
    <source>
        <dbReference type="SAM" id="Phobius"/>
    </source>
</evidence>
<proteinExistence type="predicted"/>
<keyword evidence="2" id="KW-1133">Transmembrane helix</keyword>
<feature type="compositionally biased region" description="Polar residues" evidence="1">
    <location>
        <begin position="641"/>
        <end position="657"/>
    </location>
</feature>
<feature type="region of interest" description="Disordered" evidence="1">
    <location>
        <begin position="1"/>
        <end position="20"/>
    </location>
</feature>
<reference evidence="4 5" key="1">
    <citation type="submission" date="2020-07" db="EMBL/GenBank/DDBJ databases">
        <title>Genomic Encyclopedia of Type Strains, Phase IV (KMG-IV): sequencing the most valuable type-strain genomes for metagenomic binning, comparative biology and taxonomic classification.</title>
        <authorList>
            <person name="Goeker M."/>
        </authorList>
    </citation>
    <scope>NUCLEOTIDE SEQUENCE [LARGE SCALE GENOMIC DNA]</scope>
    <source>
        <strain evidence="4 5">DSM 45533</strain>
    </source>
</reference>
<evidence type="ECO:0000259" key="3">
    <source>
        <dbReference type="Pfam" id="PF12229"/>
    </source>
</evidence>
<dbReference type="PANTHER" id="PTHR35788">
    <property type="entry name" value="EXPORTED PROTEIN-RELATED"/>
    <property type="match status" value="1"/>
</dbReference>
<evidence type="ECO:0000313" key="4">
    <source>
        <dbReference type="EMBL" id="MBA2894081.1"/>
    </source>
</evidence>
<dbReference type="InterPro" id="IPR052913">
    <property type="entry name" value="Glycopeptide_resist_protein"/>
</dbReference>
<dbReference type="Pfam" id="PF04294">
    <property type="entry name" value="VanW"/>
    <property type="match status" value="1"/>
</dbReference>
<feature type="transmembrane region" description="Helical" evidence="2">
    <location>
        <begin position="107"/>
        <end position="127"/>
    </location>
</feature>
<dbReference type="Pfam" id="PF12229">
    <property type="entry name" value="PG_binding_4"/>
    <property type="match status" value="1"/>
</dbReference>
<sequence length="657" mass="70449">MRNARPIDSPTDPFNAVPLPESATIRRPRIEGLPAGVLPEMLADPVVEQPQAVKLPPVAQPPQPWPIAREQISEPPPPPAPVFGLARPRPAPEAATRHEGPRRRFPFTLMVAVAVLLALVYLVPAILMSGSVLPGTVVAGVDIGGLTVTQAADKIRTELKTSIERPITVDVGGERKTLQPETAGLEFNVVATIKQAQSGFPTPLEVWRSLTGSTQLQPQITVNAAQLARTIESLAQSVDRRPREGQIAYRGLRPAPTYPEDGVMLDRDAAGRLLQQAFTGSSGYVTLPTRVVQPSTTRQQVNDGMAVARRAVSAPIVLRHGTRSTTLTPAMIAGQLTFGPDGKGGFGPSFDTRGGSVEAVDRALINAAQATEDATYELVNGRLVPVRAKVGLGVDLDKLGKDVAEVVAGGGSRTIEVQLARMRPRITDAELAGMGIEEKVGEYTSTFACCLARVTNIHRMAEQLDGYVVKPNETFSVNEVIGDRTPAAGYVLAPQYAEGKVSSAVGGGVSQTATTLLNAAFRGGFEIVEQHPFDLYMPPYPPGLDTMLTGELDLRWRNDSDYGVLIKTDVSETSVTVSLWSTARYDRVEVITSQPRDVVAFDREVGTGTGCEPVDGQQGFTVDVVRVLHADGKEVGRDTKQTTQYRPRSQVTCPSTE</sequence>
<keyword evidence="2" id="KW-0812">Transmembrane</keyword>